<dbReference type="HOGENOM" id="CLU_104933_0_1_5"/>
<dbReference type="InterPro" id="IPR007450">
    <property type="entry name" value="BamE_dom"/>
</dbReference>
<evidence type="ECO:0000256" key="1">
    <source>
        <dbReference type="ARBA" id="ARBA00022729"/>
    </source>
</evidence>
<dbReference type="AlphaFoldDB" id="Q1GPC4"/>
<feature type="chain" id="PRO_5004189164" evidence="3">
    <location>
        <begin position="31"/>
        <end position="161"/>
    </location>
</feature>
<proteinExistence type="predicted"/>
<protein>
    <submittedName>
        <fullName evidence="5">TmRNA-binding small protein A</fullName>
    </submittedName>
</protein>
<keyword evidence="6" id="KW-1185">Reference proteome</keyword>
<dbReference type="KEGG" id="sal:Sala_2793"/>
<dbReference type="Pfam" id="PF04355">
    <property type="entry name" value="BamE"/>
    <property type="match status" value="1"/>
</dbReference>
<accession>Q1GPC4</accession>
<dbReference type="GO" id="GO:0019867">
    <property type="term" value="C:outer membrane"/>
    <property type="evidence" value="ECO:0007669"/>
    <property type="project" value="InterPro"/>
</dbReference>
<dbReference type="InterPro" id="IPR037873">
    <property type="entry name" value="BamE-like"/>
</dbReference>
<keyword evidence="2" id="KW-0472">Membrane</keyword>
<dbReference type="STRING" id="317655.Sala_2793"/>
<evidence type="ECO:0000313" key="5">
    <source>
        <dbReference type="EMBL" id="ABF54498.1"/>
    </source>
</evidence>
<keyword evidence="1 3" id="KW-0732">Signal</keyword>
<sequence>MPNAIPAFSAPRARLVLLGLAALLATSGCAQLKGRQGYVVDPALTEAITPGVDNRESVERTLGRPTFVGQFGTGEYYYVSRETRQLAFAKPRPIAQQVLRIRFDAAGNVAAVDRTGLELVSKISPEGDKTPTLGRERSFFEDIFGNIGAVGAPGAGAPTGP</sequence>
<gene>
    <name evidence="5" type="ordered locus">Sala_2793</name>
</gene>
<name>Q1GPC4_SPHAL</name>
<dbReference type="OrthoDB" id="7160681at2"/>
<dbReference type="EMBL" id="CP000356">
    <property type="protein sequence ID" value="ABF54498.1"/>
    <property type="molecule type" value="Genomic_DNA"/>
</dbReference>
<dbReference type="Gene3D" id="3.30.1450.10">
    <property type="match status" value="1"/>
</dbReference>
<dbReference type="Proteomes" id="UP000006578">
    <property type="component" value="Chromosome"/>
</dbReference>
<dbReference type="eggNOG" id="COG2913">
    <property type="taxonomic scope" value="Bacteria"/>
</dbReference>
<reference evidence="5 6" key="1">
    <citation type="journal article" date="2009" name="Proc. Natl. Acad. Sci. U.S.A.">
        <title>The genomic basis of trophic strategy in marine bacteria.</title>
        <authorList>
            <person name="Lauro F.M."/>
            <person name="McDougald D."/>
            <person name="Thomas T."/>
            <person name="Williams T.J."/>
            <person name="Egan S."/>
            <person name="Rice S."/>
            <person name="DeMaere M.Z."/>
            <person name="Ting L."/>
            <person name="Ertan H."/>
            <person name="Johnson J."/>
            <person name="Ferriera S."/>
            <person name="Lapidus A."/>
            <person name="Anderson I."/>
            <person name="Kyrpides N."/>
            <person name="Munk A.C."/>
            <person name="Detter C."/>
            <person name="Han C.S."/>
            <person name="Brown M.V."/>
            <person name="Robb F.T."/>
            <person name="Kjelleberg S."/>
            <person name="Cavicchioli R."/>
        </authorList>
    </citation>
    <scope>NUCLEOTIDE SEQUENCE [LARGE SCALE GENOMIC DNA]</scope>
    <source>
        <strain evidence="6">DSM 13593 / LMG 18877 / RB2256</strain>
    </source>
</reference>
<feature type="signal peptide" evidence="3">
    <location>
        <begin position="1"/>
        <end position="30"/>
    </location>
</feature>
<evidence type="ECO:0000313" key="6">
    <source>
        <dbReference type="Proteomes" id="UP000006578"/>
    </source>
</evidence>
<evidence type="ECO:0000256" key="2">
    <source>
        <dbReference type="ARBA" id="ARBA00023136"/>
    </source>
</evidence>
<organism evidence="5 6">
    <name type="scientific">Sphingopyxis alaskensis (strain DSM 13593 / LMG 18877 / RB2256)</name>
    <name type="common">Sphingomonas alaskensis</name>
    <dbReference type="NCBI Taxonomy" id="317655"/>
    <lineage>
        <taxon>Bacteria</taxon>
        <taxon>Pseudomonadati</taxon>
        <taxon>Pseudomonadota</taxon>
        <taxon>Alphaproteobacteria</taxon>
        <taxon>Sphingomonadales</taxon>
        <taxon>Sphingomonadaceae</taxon>
        <taxon>Sphingopyxis</taxon>
    </lineage>
</organism>
<evidence type="ECO:0000256" key="3">
    <source>
        <dbReference type="SAM" id="SignalP"/>
    </source>
</evidence>
<evidence type="ECO:0000259" key="4">
    <source>
        <dbReference type="Pfam" id="PF04355"/>
    </source>
</evidence>
<feature type="domain" description="Outer membrane protein assembly factor BamE" evidence="4">
    <location>
        <begin position="37"/>
        <end position="111"/>
    </location>
</feature>
<dbReference type="RefSeq" id="WP_011543063.1">
    <property type="nucleotide sequence ID" value="NC_008048.1"/>
</dbReference>